<gene>
    <name evidence="1" type="ORF">UFOVP321_13</name>
</gene>
<organism evidence="1">
    <name type="scientific">uncultured Caudovirales phage</name>
    <dbReference type="NCBI Taxonomy" id="2100421"/>
    <lineage>
        <taxon>Viruses</taxon>
        <taxon>Duplodnaviria</taxon>
        <taxon>Heunggongvirae</taxon>
        <taxon>Uroviricota</taxon>
        <taxon>Caudoviricetes</taxon>
        <taxon>Peduoviridae</taxon>
        <taxon>Maltschvirus</taxon>
        <taxon>Maltschvirus maltsch</taxon>
    </lineage>
</organism>
<protein>
    <submittedName>
        <fullName evidence="1">Uncharacterized protein</fullName>
    </submittedName>
</protein>
<dbReference type="EMBL" id="LR796333">
    <property type="protein sequence ID" value="CAB4137219.1"/>
    <property type="molecule type" value="Genomic_DNA"/>
</dbReference>
<evidence type="ECO:0000313" key="1">
    <source>
        <dbReference type="EMBL" id="CAB4137219.1"/>
    </source>
</evidence>
<reference evidence="1" key="1">
    <citation type="submission" date="2020-04" db="EMBL/GenBank/DDBJ databases">
        <authorList>
            <person name="Chiriac C."/>
            <person name="Salcher M."/>
            <person name="Ghai R."/>
            <person name="Kavagutti S V."/>
        </authorList>
    </citation>
    <scope>NUCLEOTIDE SEQUENCE</scope>
</reference>
<accession>A0A6J5LZN4</accession>
<name>A0A6J5LZN4_9CAUD</name>
<sequence>MAITVNSIPEEYASLHDDLWFVVDSTNKASSNFKYVFDVYIDAVLVARIKQFPDVTSTKGIFNAGNIMRNYAQSYFTPNPVQNLFSGTSNNIYKQYTIKYGEEYGGTTYTNLLEQTYVAFNFYYPDFYNPAQSPTYYKSYLNKWLTNRDTNNIECAFTDKLHIGYMTASGVTTNVYPSLQLYNENGTPSGSAITTGTDPRQTFSLLDISPEGVNEWYGSTVVPSSTYAYGIKLHNGTSFGPEAKVKLVCNPNYTPIALHFLNQLGGYDTMHFRLVNKESRQTESKQYEGNKWRYNSSATAMRTYDDFKRINPGAVKYVVEHSTMYKLRSNYLNVTDYNWLAELIQSPEVYFEQGGYYYPVVTMTSNWEEKKRIADKMFNLELDVQIANKKYSQFR</sequence>
<proteinExistence type="predicted"/>